<keyword evidence="2" id="KW-1185">Reference proteome</keyword>
<proteinExistence type="predicted"/>
<dbReference type="Proteomes" id="UP001221411">
    <property type="component" value="Unassembled WGS sequence"/>
</dbReference>
<organism evidence="1 2">
    <name type="scientific">Polyangium mundeleinium</name>
    <dbReference type="NCBI Taxonomy" id="2995306"/>
    <lineage>
        <taxon>Bacteria</taxon>
        <taxon>Pseudomonadati</taxon>
        <taxon>Myxococcota</taxon>
        <taxon>Polyangia</taxon>
        <taxon>Polyangiales</taxon>
        <taxon>Polyangiaceae</taxon>
        <taxon>Polyangium</taxon>
    </lineage>
</organism>
<evidence type="ECO:0000313" key="2">
    <source>
        <dbReference type="Proteomes" id="UP001221411"/>
    </source>
</evidence>
<reference evidence="1 2" key="1">
    <citation type="submission" date="2022-11" db="EMBL/GenBank/DDBJ databases">
        <title>Minimal conservation of predation-associated metabolite biosynthetic gene clusters underscores biosynthetic potential of Myxococcota including descriptions for ten novel species: Archangium lansinium sp. nov., Myxococcus landrumus sp. nov., Nannocystis bai.</title>
        <authorList>
            <person name="Ahearne A."/>
            <person name="Stevens C."/>
            <person name="Dowd S."/>
        </authorList>
    </citation>
    <scope>NUCLEOTIDE SEQUENCE [LARGE SCALE GENOMIC DNA]</scope>
    <source>
        <strain evidence="1 2">RJM3</strain>
    </source>
</reference>
<protein>
    <recommendedName>
        <fullName evidence="3">Cytochrome C Planctomycete-type domain-containing protein</fullName>
    </recommendedName>
</protein>
<gene>
    <name evidence="1" type="ORF">POL67_50790</name>
</gene>
<dbReference type="PROSITE" id="PS51257">
    <property type="entry name" value="PROKAR_LIPOPROTEIN"/>
    <property type="match status" value="1"/>
</dbReference>
<evidence type="ECO:0000313" key="1">
    <source>
        <dbReference type="EMBL" id="MDC0749721.1"/>
    </source>
</evidence>
<comment type="caution">
    <text evidence="1">The sequence shown here is derived from an EMBL/GenBank/DDBJ whole genome shotgun (WGS) entry which is preliminary data.</text>
</comment>
<accession>A0ABT5F6I4</accession>
<evidence type="ECO:0008006" key="3">
    <source>
        <dbReference type="Google" id="ProtNLM"/>
    </source>
</evidence>
<dbReference type="RefSeq" id="WP_271929896.1">
    <property type="nucleotide sequence ID" value="NZ_JAQNDO010000001.1"/>
</dbReference>
<dbReference type="EMBL" id="JAQNDO010000001">
    <property type="protein sequence ID" value="MDC0749721.1"/>
    <property type="molecule type" value="Genomic_DNA"/>
</dbReference>
<sequence>MVVRMRWRALRALAVLSVAVGCGDQDREIKPGDSGGSGGGGGAGGGDTAVDPAAAVYPDVTTLHALGVVRTCALNEGVCHHARQYPELDAVGDMLALVNAPCQVSPADPSLVPEECERPGDKLVLGGMDLEILRVIVPSDAPFPPASVELSLGAAPPSLDVMGARIRRLDDGGAEVKSVPLDGAAVGPGSDATSVKIELGGAPIALRDFLDVRVVDQDHVRMGDPNGNGIAHGAPAPWSQVHPGDPKRSYLYRRLLDDQYGPRMPLIPRTWSPLATRALFCWVRGLPEGATPDSPEALAPIDYASCPLDPDAPDPNATGTWSSVRTLMGSRCATQGCHTEAARAGGLDLTPTSAAFVKDVISVASTQQPSVLRVVPGQPAASYLLCKVDPACESRAPMTALMPSAGESLTEMEITSIRTWILNGAPLE</sequence>
<name>A0ABT5F6I4_9BACT</name>